<evidence type="ECO:0000256" key="7">
    <source>
        <dbReference type="ARBA" id="ARBA00023016"/>
    </source>
</evidence>
<evidence type="ECO:0000256" key="4">
    <source>
        <dbReference type="ARBA" id="ARBA00022759"/>
    </source>
</evidence>
<evidence type="ECO:0000256" key="3">
    <source>
        <dbReference type="ARBA" id="ARBA00022722"/>
    </source>
</evidence>
<comment type="similarity">
    <text evidence="1">Belongs to the HicA mRNA interferase family.</text>
</comment>
<keyword evidence="5" id="KW-0378">Hydrolase</keyword>
<organism evidence="8 9">
    <name type="scientific">Candidatus Andersenbacteria bacterium RIFCSPHIGHO2_12_FULL_45_11b</name>
    <dbReference type="NCBI Taxonomy" id="1797282"/>
    <lineage>
        <taxon>Bacteria</taxon>
        <taxon>Candidatus Anderseniibacteriota</taxon>
    </lineage>
</organism>
<comment type="caution">
    <text evidence="8">The sequence shown here is derived from an EMBL/GenBank/DDBJ whole genome shotgun (WGS) entry which is preliminary data.</text>
</comment>
<evidence type="ECO:0000313" key="9">
    <source>
        <dbReference type="Proteomes" id="UP000177941"/>
    </source>
</evidence>
<evidence type="ECO:0000313" key="8">
    <source>
        <dbReference type="EMBL" id="OGY35970.1"/>
    </source>
</evidence>
<dbReference type="GO" id="GO:0003729">
    <property type="term" value="F:mRNA binding"/>
    <property type="evidence" value="ECO:0007669"/>
    <property type="project" value="InterPro"/>
</dbReference>
<evidence type="ECO:0008006" key="10">
    <source>
        <dbReference type="Google" id="ProtNLM"/>
    </source>
</evidence>
<evidence type="ECO:0000256" key="2">
    <source>
        <dbReference type="ARBA" id="ARBA00022649"/>
    </source>
</evidence>
<keyword evidence="3" id="KW-0540">Nuclease</keyword>
<proteinExistence type="inferred from homology"/>
<dbReference type="AlphaFoldDB" id="A0A1G1X8R5"/>
<keyword evidence="6" id="KW-0694">RNA-binding</keyword>
<evidence type="ECO:0000256" key="1">
    <source>
        <dbReference type="ARBA" id="ARBA00006620"/>
    </source>
</evidence>
<name>A0A1G1X8R5_9BACT</name>
<reference evidence="8 9" key="1">
    <citation type="journal article" date="2016" name="Nat. Commun.">
        <title>Thousands of microbial genomes shed light on interconnected biogeochemical processes in an aquifer system.</title>
        <authorList>
            <person name="Anantharaman K."/>
            <person name="Brown C.T."/>
            <person name="Hug L.A."/>
            <person name="Sharon I."/>
            <person name="Castelle C.J."/>
            <person name="Probst A.J."/>
            <person name="Thomas B.C."/>
            <person name="Singh A."/>
            <person name="Wilkins M.J."/>
            <person name="Karaoz U."/>
            <person name="Brodie E.L."/>
            <person name="Williams K.H."/>
            <person name="Hubbard S.S."/>
            <person name="Banfield J.F."/>
        </authorList>
    </citation>
    <scope>NUCLEOTIDE SEQUENCE [LARGE SCALE GENOMIC DNA]</scope>
</reference>
<dbReference type="PANTHER" id="PTHR34873">
    <property type="entry name" value="SSR1766 PROTEIN"/>
    <property type="match status" value="1"/>
</dbReference>
<dbReference type="Proteomes" id="UP000177941">
    <property type="component" value="Unassembled WGS sequence"/>
</dbReference>
<keyword evidence="2" id="KW-1277">Toxin-antitoxin system</keyword>
<protein>
    <recommendedName>
        <fullName evidence="10">Addiction module toxin, HicA family</fullName>
    </recommendedName>
</protein>
<dbReference type="EMBL" id="MHHS01000043">
    <property type="protein sequence ID" value="OGY35970.1"/>
    <property type="molecule type" value="Genomic_DNA"/>
</dbReference>
<evidence type="ECO:0000256" key="6">
    <source>
        <dbReference type="ARBA" id="ARBA00022884"/>
    </source>
</evidence>
<evidence type="ECO:0000256" key="5">
    <source>
        <dbReference type="ARBA" id="ARBA00022801"/>
    </source>
</evidence>
<dbReference type="SUPFAM" id="SSF54786">
    <property type="entry name" value="YcfA/nrd intein domain"/>
    <property type="match status" value="1"/>
</dbReference>
<keyword evidence="7" id="KW-0346">Stress response</keyword>
<accession>A0A1G1X8R5</accession>
<dbReference type="Pfam" id="PF07927">
    <property type="entry name" value="HicA_toxin"/>
    <property type="match status" value="1"/>
</dbReference>
<keyword evidence="4" id="KW-0255">Endonuclease</keyword>
<dbReference type="GO" id="GO:0004519">
    <property type="term" value="F:endonuclease activity"/>
    <property type="evidence" value="ECO:0007669"/>
    <property type="project" value="UniProtKB-KW"/>
</dbReference>
<dbReference type="Gene3D" id="3.30.920.30">
    <property type="entry name" value="Hypothetical protein"/>
    <property type="match status" value="1"/>
</dbReference>
<dbReference type="PANTHER" id="PTHR34873:SF3">
    <property type="entry name" value="ADDICTION MODULE TOXIN, HICA FAMILY"/>
    <property type="match status" value="1"/>
</dbReference>
<dbReference type="InterPro" id="IPR012933">
    <property type="entry name" value="HicA_mRNA_interferase"/>
</dbReference>
<sequence length="73" mass="8510">MRLPSLKPRDVVKVLKRIGFVEHRQTGSHLILVHRTKRRIIPVPIHVREMKRGLLTAIIKQAGLTQKEFIELL</sequence>
<dbReference type="InterPro" id="IPR038570">
    <property type="entry name" value="HicA_sf"/>
</dbReference>
<gene>
    <name evidence="8" type="ORF">A3E36_00465</name>
</gene>
<dbReference type="GO" id="GO:0016787">
    <property type="term" value="F:hydrolase activity"/>
    <property type="evidence" value="ECO:0007669"/>
    <property type="project" value="UniProtKB-KW"/>
</dbReference>